<reference evidence="1" key="2">
    <citation type="submission" date="2020-11" db="EMBL/GenBank/DDBJ databases">
        <authorList>
            <person name="McCartney M.A."/>
            <person name="Auch B."/>
            <person name="Kono T."/>
            <person name="Mallez S."/>
            <person name="Becker A."/>
            <person name="Gohl D.M."/>
            <person name="Silverstein K.A.T."/>
            <person name="Koren S."/>
            <person name="Bechman K.B."/>
            <person name="Herman A."/>
            <person name="Abrahante J.E."/>
            <person name="Garbe J."/>
        </authorList>
    </citation>
    <scope>NUCLEOTIDE SEQUENCE</scope>
    <source>
        <strain evidence="1">Duluth1</strain>
        <tissue evidence="1">Whole animal</tissue>
    </source>
</reference>
<proteinExistence type="predicted"/>
<dbReference type="AlphaFoldDB" id="A0A9D4BFA3"/>
<name>A0A9D4BFA3_DREPO</name>
<accession>A0A9D4BFA3</accession>
<dbReference type="Proteomes" id="UP000828390">
    <property type="component" value="Unassembled WGS sequence"/>
</dbReference>
<evidence type="ECO:0000313" key="1">
    <source>
        <dbReference type="EMBL" id="KAH3691590.1"/>
    </source>
</evidence>
<keyword evidence="2" id="KW-1185">Reference proteome</keyword>
<gene>
    <name evidence="1" type="ORF">DPMN_190944</name>
</gene>
<dbReference type="EMBL" id="JAIWYP010000033">
    <property type="protein sequence ID" value="KAH3691590.1"/>
    <property type="molecule type" value="Genomic_DNA"/>
</dbReference>
<sequence>MINSTSTVATFPCSTPQYCGYSGSTPSVLRLFTIRFQVQLPRYRGYSCSTSRYSGYSGSTAQVLRLPTTPPGTALFNSPVTTQLNQDSTLPELRLLYSGSTTKVQLPGTAATNISPGTAPLNFPVMRQPTPVSAPPVLRHSPGTVATTSQLPRYCGTCTHV</sequence>
<protein>
    <submittedName>
        <fullName evidence="1">Uncharacterized protein</fullName>
    </submittedName>
</protein>
<reference evidence="1" key="1">
    <citation type="journal article" date="2019" name="bioRxiv">
        <title>The Genome of the Zebra Mussel, Dreissena polymorpha: A Resource for Invasive Species Research.</title>
        <authorList>
            <person name="McCartney M.A."/>
            <person name="Auch B."/>
            <person name="Kono T."/>
            <person name="Mallez S."/>
            <person name="Zhang Y."/>
            <person name="Obille A."/>
            <person name="Becker A."/>
            <person name="Abrahante J.E."/>
            <person name="Garbe J."/>
            <person name="Badalamenti J.P."/>
            <person name="Herman A."/>
            <person name="Mangelson H."/>
            <person name="Liachko I."/>
            <person name="Sullivan S."/>
            <person name="Sone E.D."/>
            <person name="Koren S."/>
            <person name="Silverstein K.A.T."/>
            <person name="Beckman K.B."/>
            <person name="Gohl D.M."/>
        </authorList>
    </citation>
    <scope>NUCLEOTIDE SEQUENCE</scope>
    <source>
        <strain evidence="1">Duluth1</strain>
        <tissue evidence="1">Whole animal</tissue>
    </source>
</reference>
<evidence type="ECO:0000313" key="2">
    <source>
        <dbReference type="Proteomes" id="UP000828390"/>
    </source>
</evidence>
<comment type="caution">
    <text evidence="1">The sequence shown here is derived from an EMBL/GenBank/DDBJ whole genome shotgun (WGS) entry which is preliminary data.</text>
</comment>
<organism evidence="1 2">
    <name type="scientific">Dreissena polymorpha</name>
    <name type="common">Zebra mussel</name>
    <name type="synonym">Mytilus polymorpha</name>
    <dbReference type="NCBI Taxonomy" id="45954"/>
    <lineage>
        <taxon>Eukaryota</taxon>
        <taxon>Metazoa</taxon>
        <taxon>Spiralia</taxon>
        <taxon>Lophotrochozoa</taxon>
        <taxon>Mollusca</taxon>
        <taxon>Bivalvia</taxon>
        <taxon>Autobranchia</taxon>
        <taxon>Heteroconchia</taxon>
        <taxon>Euheterodonta</taxon>
        <taxon>Imparidentia</taxon>
        <taxon>Neoheterodontei</taxon>
        <taxon>Myida</taxon>
        <taxon>Dreissenoidea</taxon>
        <taxon>Dreissenidae</taxon>
        <taxon>Dreissena</taxon>
    </lineage>
</organism>